<comment type="caution">
    <text evidence="2">The sequence shown here is derived from an EMBL/GenBank/DDBJ whole genome shotgun (WGS) entry which is preliminary data.</text>
</comment>
<dbReference type="PANTHER" id="PTHR30231:SF42">
    <property type="entry name" value="EXONUCLEASE"/>
    <property type="match status" value="1"/>
</dbReference>
<dbReference type="InterPro" id="IPR036420">
    <property type="entry name" value="BRCT_dom_sf"/>
</dbReference>
<dbReference type="SMART" id="SM00479">
    <property type="entry name" value="EXOIII"/>
    <property type="match status" value="1"/>
</dbReference>
<keyword evidence="3" id="KW-1185">Reference proteome</keyword>
<proteinExistence type="predicted"/>
<dbReference type="SUPFAM" id="SSF53098">
    <property type="entry name" value="Ribonuclease H-like"/>
    <property type="match status" value="1"/>
</dbReference>
<organism evidence="2 3">
    <name type="scientific">Nesterenkonia halobia</name>
    <dbReference type="NCBI Taxonomy" id="37922"/>
    <lineage>
        <taxon>Bacteria</taxon>
        <taxon>Bacillati</taxon>
        <taxon>Actinomycetota</taxon>
        <taxon>Actinomycetes</taxon>
        <taxon>Micrococcales</taxon>
        <taxon>Micrococcaceae</taxon>
        <taxon>Nesterenkonia</taxon>
    </lineage>
</organism>
<dbReference type="SUPFAM" id="SSF52113">
    <property type="entry name" value="BRCT domain"/>
    <property type="match status" value="1"/>
</dbReference>
<dbReference type="InterPro" id="IPR036397">
    <property type="entry name" value="RNaseH_sf"/>
</dbReference>
<dbReference type="Gene3D" id="3.30.420.10">
    <property type="entry name" value="Ribonuclease H-like superfamily/Ribonuclease H"/>
    <property type="match status" value="1"/>
</dbReference>
<evidence type="ECO:0000313" key="2">
    <source>
        <dbReference type="EMBL" id="GAA3287978.1"/>
    </source>
</evidence>
<sequence length="383" mass="40469">MSLDFTAVDFETANGFRGSPCSIGLVRVRDGVEVEAYYATMRPPEGFDRFDPSNIAVHGLSAEQVADRPRFAELFAEISAFVGEDVLVAHNAAFDVEVFRSALEVSGMSSPGLRAWCTVQLSREVLALESHALPSAAAAAGHELRHHHHALDDARACAAVAVHIAARRATDDLDGLGAALGLQTHDLPRWRGRPVRESRATRQVRTMGPIFDARRITVDDEELPDLMRWQDEGRNLPPAVGADPAHPLYGQHLVFTGGLGVARGEAKRLAAAHGARTSSRVTAGTTMLVVGDGATGEELAAVSAGVDAAEGVSGGASEAAVLLDGPLASNKARDALRRLAGGQPLRLLSEPELAELLGEAWPIARDVTDCPVGELSRPTETAG</sequence>
<dbReference type="RefSeq" id="WP_344722015.1">
    <property type="nucleotide sequence ID" value="NZ_BAAAYG010000014.1"/>
</dbReference>
<dbReference type="Pfam" id="PF00929">
    <property type="entry name" value="RNase_T"/>
    <property type="match status" value="1"/>
</dbReference>
<dbReference type="PANTHER" id="PTHR30231">
    <property type="entry name" value="DNA POLYMERASE III SUBUNIT EPSILON"/>
    <property type="match status" value="1"/>
</dbReference>
<accession>A0ABP6RHE0</accession>
<evidence type="ECO:0000259" key="1">
    <source>
        <dbReference type="SMART" id="SM00479"/>
    </source>
</evidence>
<dbReference type="InterPro" id="IPR013520">
    <property type="entry name" value="Ribonucl_H"/>
</dbReference>
<name>A0ABP6RHE0_9MICC</name>
<dbReference type="CDD" id="cd06130">
    <property type="entry name" value="DNA_pol_III_epsilon_like"/>
    <property type="match status" value="1"/>
</dbReference>
<evidence type="ECO:0000313" key="3">
    <source>
        <dbReference type="Proteomes" id="UP001501736"/>
    </source>
</evidence>
<dbReference type="InterPro" id="IPR012337">
    <property type="entry name" value="RNaseH-like_sf"/>
</dbReference>
<dbReference type="Gene3D" id="3.40.50.10190">
    <property type="entry name" value="BRCT domain"/>
    <property type="match status" value="1"/>
</dbReference>
<dbReference type="Proteomes" id="UP001501736">
    <property type="component" value="Unassembled WGS sequence"/>
</dbReference>
<gene>
    <name evidence="2" type="ORF">GCM10020260_25570</name>
</gene>
<protein>
    <recommendedName>
        <fullName evidence="1">Exonuclease domain-containing protein</fullName>
    </recommendedName>
</protein>
<feature type="domain" description="Exonuclease" evidence="1">
    <location>
        <begin position="4"/>
        <end position="170"/>
    </location>
</feature>
<dbReference type="EMBL" id="BAAAYG010000014">
    <property type="protein sequence ID" value="GAA3287978.1"/>
    <property type="molecule type" value="Genomic_DNA"/>
</dbReference>
<reference evidence="3" key="1">
    <citation type="journal article" date="2019" name="Int. J. Syst. Evol. Microbiol.">
        <title>The Global Catalogue of Microorganisms (GCM) 10K type strain sequencing project: providing services to taxonomists for standard genome sequencing and annotation.</title>
        <authorList>
            <consortium name="The Broad Institute Genomics Platform"/>
            <consortium name="The Broad Institute Genome Sequencing Center for Infectious Disease"/>
            <person name="Wu L."/>
            <person name="Ma J."/>
        </authorList>
    </citation>
    <scope>NUCLEOTIDE SEQUENCE [LARGE SCALE GENOMIC DNA]</scope>
    <source>
        <strain evidence="3">JCM 11483</strain>
    </source>
</reference>